<proteinExistence type="predicted"/>
<gene>
    <name evidence="4" type="ORF">EA472_02470</name>
</gene>
<dbReference type="Pfam" id="PF23442">
    <property type="entry name" value="DUF7125"/>
    <property type="match status" value="1"/>
</dbReference>
<dbReference type="GO" id="GO:0005829">
    <property type="term" value="C:cytosol"/>
    <property type="evidence" value="ECO:0007669"/>
    <property type="project" value="TreeGrafter"/>
</dbReference>
<dbReference type="AlphaFoldDB" id="A0A3N6PNY8"/>
<dbReference type="GO" id="GO:0016887">
    <property type="term" value="F:ATP hydrolysis activity"/>
    <property type="evidence" value="ECO:0007669"/>
    <property type="project" value="TreeGrafter"/>
</dbReference>
<keyword evidence="5" id="KW-1185">Reference proteome</keyword>
<keyword evidence="2" id="KW-0067">ATP-binding</keyword>
<evidence type="ECO:0000256" key="1">
    <source>
        <dbReference type="ARBA" id="ARBA00022741"/>
    </source>
</evidence>
<dbReference type="SUPFAM" id="SSF52540">
    <property type="entry name" value="P-loop containing nucleoside triphosphate hydrolases"/>
    <property type="match status" value="2"/>
</dbReference>
<dbReference type="Proteomes" id="UP000281431">
    <property type="component" value="Unassembled WGS sequence"/>
</dbReference>
<reference evidence="4 5" key="1">
    <citation type="submission" date="2018-10" db="EMBL/GenBank/DDBJ databases">
        <title>Natrarchaeobius chitinivorans gen. nov., sp. nov., and Natrarchaeobius haloalkaliphilus sp. nov., alkaliphilic, chitin-utilizing haloarchaea from hypersaline alkaline lakes.</title>
        <authorList>
            <person name="Sorokin D.Y."/>
            <person name="Elcheninov A.G."/>
            <person name="Kostrikina N.A."/>
            <person name="Bale N.J."/>
            <person name="Sinninghe Damste J.S."/>
            <person name="Khijniak T.V."/>
            <person name="Kublanov I.V."/>
            <person name="Toshchakov S.V."/>
        </authorList>
    </citation>
    <scope>NUCLEOTIDE SEQUENCE [LARGE SCALE GENOMIC DNA]</scope>
    <source>
        <strain evidence="4 5">AArcht7</strain>
    </source>
</reference>
<keyword evidence="1" id="KW-0547">Nucleotide-binding</keyword>
<dbReference type="GO" id="GO:0009898">
    <property type="term" value="C:cytoplasmic side of plasma membrane"/>
    <property type="evidence" value="ECO:0007669"/>
    <property type="project" value="TreeGrafter"/>
</dbReference>
<dbReference type="InterPro" id="IPR055549">
    <property type="entry name" value="DUF7125"/>
</dbReference>
<evidence type="ECO:0000256" key="2">
    <source>
        <dbReference type="ARBA" id="ARBA00022840"/>
    </source>
</evidence>
<dbReference type="InterPro" id="IPR002586">
    <property type="entry name" value="CobQ/CobB/MinD/ParA_Nub-bd_dom"/>
</dbReference>
<dbReference type="Gene3D" id="3.40.50.300">
    <property type="entry name" value="P-loop containing nucleotide triphosphate hydrolases"/>
    <property type="match status" value="2"/>
</dbReference>
<sequence>MIAIAGAKGGCGKTTVTVGLARALSRAGEPTVAVDADRQLPNLHAVADVDRTPTLAALEDDGVDAAVQALSGSSSAGVISAPESSDRIDFELALDRLAREDVGVLLDCPSGGGPDVVEPLEVADAVLVVTTETDRSTHAARTTIEMARRLDVPVAGAVVTRSDGVTGEFESALGVPVLGTIPERRPPLPAEATRAAFDSLAATLSGSRTTTRDEVDGDLLSTGVDALDAALGGGLSAGSVVALTAAPASQSEHLLYDLTETRGTLYLTTDRSRANVERAIAAAPGRLGNPTVRRVAGDDRLSRAGELIGKLPEGANLVVDSMNALERTDRRTYREFLNGLVDRIDEVGGVAICHCLIGEDRPANRSVTTHLVDGVVDLRSYSAGAGAATEHALTISKLRGNRRAAETVSLEFDRPPVDVDSEPIVTG</sequence>
<dbReference type="EMBL" id="REFZ01000001">
    <property type="protein sequence ID" value="RQH03440.1"/>
    <property type="molecule type" value="Genomic_DNA"/>
</dbReference>
<dbReference type="OrthoDB" id="238619at2157"/>
<accession>A0A3N6PNY8</accession>
<evidence type="ECO:0000313" key="4">
    <source>
        <dbReference type="EMBL" id="RQH03440.1"/>
    </source>
</evidence>
<evidence type="ECO:0000313" key="5">
    <source>
        <dbReference type="Proteomes" id="UP000281431"/>
    </source>
</evidence>
<dbReference type="PANTHER" id="PTHR43384:SF6">
    <property type="entry name" value="SEPTUM SITE-DETERMINING PROTEIN MIND HOMOLOG, CHLOROPLASTIC"/>
    <property type="match status" value="1"/>
</dbReference>
<name>A0A3N6PNY8_NATCH</name>
<organism evidence="4 5">
    <name type="scientific">Natrarchaeobius chitinivorans</name>
    <dbReference type="NCBI Taxonomy" id="1679083"/>
    <lineage>
        <taxon>Archaea</taxon>
        <taxon>Methanobacteriati</taxon>
        <taxon>Methanobacteriota</taxon>
        <taxon>Stenosarchaea group</taxon>
        <taxon>Halobacteria</taxon>
        <taxon>Halobacteriales</taxon>
        <taxon>Natrialbaceae</taxon>
        <taxon>Natrarchaeobius</taxon>
    </lineage>
</organism>
<dbReference type="GO" id="GO:0005524">
    <property type="term" value="F:ATP binding"/>
    <property type="evidence" value="ECO:0007669"/>
    <property type="project" value="UniProtKB-KW"/>
</dbReference>
<dbReference type="InterPro" id="IPR050625">
    <property type="entry name" value="ParA/MinD_ATPase"/>
</dbReference>
<dbReference type="PANTHER" id="PTHR43384">
    <property type="entry name" value="SEPTUM SITE-DETERMINING PROTEIN MIND HOMOLOG, CHLOROPLASTIC-RELATED"/>
    <property type="match status" value="1"/>
</dbReference>
<protein>
    <submittedName>
        <fullName evidence="4">Chromosome partitioning protein</fullName>
    </submittedName>
</protein>
<comment type="caution">
    <text evidence="4">The sequence shown here is derived from an EMBL/GenBank/DDBJ whole genome shotgun (WGS) entry which is preliminary data.</text>
</comment>
<evidence type="ECO:0000259" key="3">
    <source>
        <dbReference type="Pfam" id="PF01656"/>
    </source>
</evidence>
<feature type="domain" description="CobQ/CobB/MinD/ParA nucleotide binding" evidence="3">
    <location>
        <begin position="2"/>
        <end position="184"/>
    </location>
</feature>
<dbReference type="InterPro" id="IPR027417">
    <property type="entry name" value="P-loop_NTPase"/>
</dbReference>
<dbReference type="GO" id="GO:0051782">
    <property type="term" value="P:negative regulation of cell division"/>
    <property type="evidence" value="ECO:0007669"/>
    <property type="project" value="TreeGrafter"/>
</dbReference>
<dbReference type="Pfam" id="PF01656">
    <property type="entry name" value="CbiA"/>
    <property type="match status" value="1"/>
</dbReference>